<sequence>MRVLLVSHYFPPHMGGIENVVAGEARHLAKAGHDVVVLTTSPGARAGTEVSDDGYRVVRLPTWNGVERATGVPFPLVAPWSFARVARLVRAADVVHVHDLLYVTTWLAAVAARLLRRPYVLTQHVGLVAHPSRVVEGVQKLVHATLGRAVVTGAGAVVHLNGAVAEFLRRVGARPEQLRFVVNGTDTDLFHPADPAAKAALRAEFGLPRDGVLALFAGRFVPKKGFDVVVGAAGEGYTLVLAGGEPPQPWTAPAGVVVAGRMPPERLADLYRACDVFVLPSVAEGFPLTVQEAMATGLPVVITDDPGYAPYGLDRELVGLVRPTSEQVRAALLRIAGDAELRARMGAYSADLAARRFSWAEHVRTLEAVYTEVSA</sequence>
<dbReference type="Pfam" id="PF00534">
    <property type="entry name" value="Glycos_transf_1"/>
    <property type="match status" value="1"/>
</dbReference>
<dbReference type="PANTHER" id="PTHR45947:SF3">
    <property type="entry name" value="SULFOQUINOVOSYL TRANSFERASE SQD2"/>
    <property type="match status" value="1"/>
</dbReference>
<dbReference type="InterPro" id="IPR028098">
    <property type="entry name" value="Glyco_trans_4-like_N"/>
</dbReference>
<feature type="domain" description="Glycosyl transferase family 1" evidence="3">
    <location>
        <begin position="200"/>
        <end position="349"/>
    </location>
</feature>
<dbReference type="PANTHER" id="PTHR45947">
    <property type="entry name" value="SULFOQUINOVOSYL TRANSFERASE SQD2"/>
    <property type="match status" value="1"/>
</dbReference>
<reference evidence="5 6" key="1">
    <citation type="submission" date="2016-11" db="EMBL/GenBank/DDBJ databases">
        <authorList>
            <person name="Jaros S."/>
            <person name="Januszkiewicz K."/>
            <person name="Wedrychowicz H."/>
        </authorList>
    </citation>
    <scope>NUCLEOTIDE SEQUENCE [LARGE SCALE GENOMIC DNA]</scope>
    <source>
        <strain evidence="5 6">DSM 43832</strain>
    </source>
</reference>
<dbReference type="GO" id="GO:0016757">
    <property type="term" value="F:glycosyltransferase activity"/>
    <property type="evidence" value="ECO:0007669"/>
    <property type="project" value="UniProtKB-KW"/>
</dbReference>
<keyword evidence="6" id="KW-1185">Reference proteome</keyword>
<evidence type="ECO:0000256" key="1">
    <source>
        <dbReference type="ARBA" id="ARBA00022676"/>
    </source>
</evidence>
<dbReference type="EMBL" id="FRAP01000021">
    <property type="protein sequence ID" value="SHL21750.1"/>
    <property type="molecule type" value="Genomic_DNA"/>
</dbReference>
<evidence type="ECO:0000313" key="6">
    <source>
        <dbReference type="Proteomes" id="UP000184363"/>
    </source>
</evidence>
<dbReference type="SUPFAM" id="SSF53756">
    <property type="entry name" value="UDP-Glycosyltransferase/glycogen phosphorylase"/>
    <property type="match status" value="1"/>
</dbReference>
<protein>
    <submittedName>
        <fullName evidence="5">Glycosyltransferase involved in cell wall bisynthesis</fullName>
    </submittedName>
</protein>
<keyword evidence="1" id="KW-0328">Glycosyltransferase</keyword>
<evidence type="ECO:0000259" key="4">
    <source>
        <dbReference type="Pfam" id="PF13579"/>
    </source>
</evidence>
<dbReference type="GO" id="GO:1901137">
    <property type="term" value="P:carbohydrate derivative biosynthetic process"/>
    <property type="evidence" value="ECO:0007669"/>
    <property type="project" value="UniProtKB-ARBA"/>
</dbReference>
<proteinExistence type="predicted"/>
<evidence type="ECO:0000313" key="5">
    <source>
        <dbReference type="EMBL" id="SHL21750.1"/>
    </source>
</evidence>
<name>A0A1M6YUE3_PSETH</name>
<dbReference type="InterPro" id="IPR050194">
    <property type="entry name" value="Glycosyltransferase_grp1"/>
</dbReference>
<dbReference type="InterPro" id="IPR001296">
    <property type="entry name" value="Glyco_trans_1"/>
</dbReference>
<dbReference type="Pfam" id="PF13579">
    <property type="entry name" value="Glyco_trans_4_4"/>
    <property type="match status" value="1"/>
</dbReference>
<feature type="domain" description="Glycosyltransferase subfamily 4-like N-terminal" evidence="4">
    <location>
        <begin position="15"/>
        <end position="184"/>
    </location>
</feature>
<evidence type="ECO:0000256" key="2">
    <source>
        <dbReference type="ARBA" id="ARBA00022679"/>
    </source>
</evidence>
<dbReference type="RefSeq" id="WP_234997530.1">
    <property type="nucleotide sequence ID" value="NZ_CALGVN010000008.1"/>
</dbReference>
<accession>A0A1M6YUE3</accession>
<dbReference type="Proteomes" id="UP000184363">
    <property type="component" value="Unassembled WGS sequence"/>
</dbReference>
<dbReference type="STRING" id="1848.SAMN05443637_12172"/>
<dbReference type="CDD" id="cd03801">
    <property type="entry name" value="GT4_PimA-like"/>
    <property type="match status" value="1"/>
</dbReference>
<organism evidence="5 6">
    <name type="scientific">Pseudonocardia thermophila</name>
    <dbReference type="NCBI Taxonomy" id="1848"/>
    <lineage>
        <taxon>Bacteria</taxon>
        <taxon>Bacillati</taxon>
        <taxon>Actinomycetota</taxon>
        <taxon>Actinomycetes</taxon>
        <taxon>Pseudonocardiales</taxon>
        <taxon>Pseudonocardiaceae</taxon>
        <taxon>Pseudonocardia</taxon>
    </lineage>
</organism>
<gene>
    <name evidence="5" type="ORF">SAMN05443637_12172</name>
</gene>
<evidence type="ECO:0000259" key="3">
    <source>
        <dbReference type="Pfam" id="PF00534"/>
    </source>
</evidence>
<dbReference type="Gene3D" id="3.40.50.2000">
    <property type="entry name" value="Glycogen Phosphorylase B"/>
    <property type="match status" value="2"/>
</dbReference>
<keyword evidence="2 5" id="KW-0808">Transferase</keyword>
<dbReference type="AlphaFoldDB" id="A0A1M6YUE3"/>